<dbReference type="eggNOG" id="COG0448">
    <property type="taxonomic scope" value="Bacteria"/>
</dbReference>
<dbReference type="Gene3D" id="2.160.10.10">
    <property type="entry name" value="Hexapeptide repeat proteins"/>
    <property type="match status" value="1"/>
</dbReference>
<evidence type="ECO:0000313" key="5">
    <source>
        <dbReference type="Proteomes" id="UP000004191"/>
    </source>
</evidence>
<dbReference type="PANTHER" id="PTHR43523">
    <property type="entry name" value="GLUCOSE-1-PHOSPHATE ADENYLYLTRANSFERASE-RELATED"/>
    <property type="match status" value="1"/>
</dbReference>
<keyword evidence="4" id="KW-0808">Transferase</keyword>
<evidence type="ECO:0000259" key="3">
    <source>
        <dbReference type="Pfam" id="PF24894"/>
    </source>
</evidence>
<accession>H3NN06</accession>
<dbReference type="InterPro" id="IPR029044">
    <property type="entry name" value="Nucleotide-diphossugar_trans"/>
</dbReference>
<dbReference type="InterPro" id="IPR011832">
    <property type="entry name" value="GlgDAde_trans"/>
</dbReference>
<dbReference type="Proteomes" id="UP000004191">
    <property type="component" value="Unassembled WGS sequence"/>
</dbReference>
<sequence>MKKLMGIIKSGINTSAYNALLNTRPDYMLPFGSRYRVIDITLSNFSEHGITNVLLHGSQHIRSTLDHVGNGKHWEMDKRQNGLVISSPTTSETDIRNRRIASYYDSLPFVEDSPCEHVYIANPMLIARIDITSIYKKYCEGDYDVIFLYRKQEDPTGRYLNARKVIFDKEGNVENIGVNLGTKNVFNLFMDHIIIKKEVFKEVITEAMETENAFTLSESIINNKDRLKIGVYEIKNHVEYIRDLNSYYLANLNLLNPGIYADLFLFGSGILTKNKDEPSTLYQEGNNVTNSIVANGSIIAGEVSDSVIFRGVQIGKNAIIKNSIIFEGAKIGDGAIIVNSIVDKKSVIKDGVFVQGTKNNPYVVPKKSVLEK</sequence>
<evidence type="ECO:0000256" key="1">
    <source>
        <dbReference type="ARBA" id="ARBA00010443"/>
    </source>
</evidence>
<dbReference type="InterPro" id="IPR056818">
    <property type="entry name" value="GlmU/GlgC-like_hexapep"/>
</dbReference>
<comment type="caution">
    <text evidence="4">The sequence shown here is derived from an EMBL/GenBank/DDBJ whole genome shotgun (WGS) entry which is preliminary data.</text>
</comment>
<dbReference type="SUPFAM" id="SSF53448">
    <property type="entry name" value="Nucleotide-diphospho-sugar transferases"/>
    <property type="match status" value="1"/>
</dbReference>
<dbReference type="InterPro" id="IPR011004">
    <property type="entry name" value="Trimer_LpxA-like_sf"/>
</dbReference>
<feature type="domain" description="Glucose-1-phosphate adenylyltransferase/Bifunctional protein GlmU-like C-terminal hexapeptide" evidence="3">
    <location>
        <begin position="286"/>
        <end position="354"/>
    </location>
</feature>
<keyword evidence="2" id="KW-0320">Glycogen biosynthesis</keyword>
<reference evidence="4 5" key="1">
    <citation type="submission" date="2012-01" db="EMBL/GenBank/DDBJ databases">
        <title>The Genome Sequence of Helcococcus kunzii ATCC 51366.</title>
        <authorList>
            <consortium name="The Broad Institute Genome Sequencing Platform"/>
            <person name="Earl A."/>
            <person name="Ward D."/>
            <person name="Feldgarden M."/>
            <person name="Gevers D."/>
            <person name="Huys G."/>
            <person name="Young S.K."/>
            <person name="Zeng Q."/>
            <person name="Gargeya S."/>
            <person name="Fitzgerald M."/>
            <person name="Haas B."/>
            <person name="Abouelleil A."/>
            <person name="Alvarado L."/>
            <person name="Arachchi H.M."/>
            <person name="Berlin A."/>
            <person name="Chapman S.B."/>
            <person name="Gearin G."/>
            <person name="Goldberg J."/>
            <person name="Griggs A."/>
            <person name="Gujja S."/>
            <person name="Hansen M."/>
            <person name="Heiman D."/>
            <person name="Howarth C."/>
            <person name="Larimer J."/>
            <person name="Lui A."/>
            <person name="MacDonald P.J.P."/>
            <person name="McCowen C."/>
            <person name="Montmayeur A."/>
            <person name="Murphy C."/>
            <person name="Neiman D."/>
            <person name="Pearson M."/>
            <person name="Priest M."/>
            <person name="Roberts A."/>
            <person name="Saif S."/>
            <person name="Shea T."/>
            <person name="Sisk P."/>
            <person name="Stolte C."/>
            <person name="Sykes S."/>
            <person name="Wortman J."/>
            <person name="Nusbaum C."/>
            <person name="Birren B."/>
        </authorList>
    </citation>
    <scope>NUCLEOTIDE SEQUENCE [LARGE SCALE GENOMIC DNA]</scope>
    <source>
        <strain evidence="4 5">ATCC 51366</strain>
    </source>
</reference>
<dbReference type="InterPro" id="IPR011831">
    <property type="entry name" value="ADP-Glc_PPase"/>
</dbReference>
<comment type="similarity">
    <text evidence="1">Belongs to the bacterial/plant glucose-1-phosphate adenylyltransferase family.</text>
</comment>
<dbReference type="SUPFAM" id="SSF51161">
    <property type="entry name" value="Trimeric LpxA-like enzymes"/>
    <property type="match status" value="1"/>
</dbReference>
<gene>
    <name evidence="4" type="ORF">HMPREF9709_00717</name>
</gene>
<protein>
    <submittedName>
        <fullName evidence="4">Glucose-1-phosphate adenylyltransferase, GlgD subunit</fullName>
    </submittedName>
</protein>
<dbReference type="Pfam" id="PF24894">
    <property type="entry name" value="Hexapep_GlmU"/>
    <property type="match status" value="1"/>
</dbReference>
<dbReference type="AlphaFoldDB" id="H3NN06"/>
<evidence type="ECO:0000256" key="2">
    <source>
        <dbReference type="ARBA" id="ARBA00023056"/>
    </source>
</evidence>
<dbReference type="OrthoDB" id="9803871at2"/>
<dbReference type="Gene3D" id="3.90.550.10">
    <property type="entry name" value="Spore Coat Polysaccharide Biosynthesis Protein SpsA, Chain A"/>
    <property type="match status" value="1"/>
</dbReference>
<dbReference type="GO" id="GO:0005978">
    <property type="term" value="P:glycogen biosynthetic process"/>
    <property type="evidence" value="ECO:0007669"/>
    <property type="project" value="UniProtKB-KW"/>
</dbReference>
<name>H3NN06_9FIRM</name>
<dbReference type="RefSeq" id="WP_005398038.1">
    <property type="nucleotide sequence ID" value="NZ_JH601088.1"/>
</dbReference>
<dbReference type="CDD" id="cd04651">
    <property type="entry name" value="LbH_G1P_AT_C"/>
    <property type="match status" value="1"/>
</dbReference>
<dbReference type="PANTHER" id="PTHR43523:SF6">
    <property type="entry name" value="GLYCOGEN BIOSYNTHESIS PROTEIN GLGD"/>
    <property type="match status" value="1"/>
</dbReference>
<keyword evidence="4" id="KW-0548">Nucleotidyltransferase</keyword>
<dbReference type="GO" id="GO:0008878">
    <property type="term" value="F:glucose-1-phosphate adenylyltransferase activity"/>
    <property type="evidence" value="ECO:0007669"/>
    <property type="project" value="InterPro"/>
</dbReference>
<proteinExistence type="inferred from homology"/>
<keyword evidence="5" id="KW-1185">Reference proteome</keyword>
<evidence type="ECO:0000313" key="4">
    <source>
        <dbReference type="EMBL" id="EHR34410.1"/>
    </source>
</evidence>
<dbReference type="PATRIC" id="fig|883114.3.peg.710"/>
<dbReference type="EMBL" id="AGEI01000020">
    <property type="protein sequence ID" value="EHR34410.1"/>
    <property type="molecule type" value="Genomic_DNA"/>
</dbReference>
<dbReference type="GeneID" id="96998721"/>
<dbReference type="NCBIfam" id="TIGR02092">
    <property type="entry name" value="glgD"/>
    <property type="match status" value="1"/>
</dbReference>
<organism evidence="4 5">
    <name type="scientific">Helcococcus kunzii ATCC 51366</name>
    <dbReference type="NCBI Taxonomy" id="883114"/>
    <lineage>
        <taxon>Bacteria</taxon>
        <taxon>Bacillati</taxon>
        <taxon>Bacillota</taxon>
        <taxon>Tissierellia</taxon>
        <taxon>Tissierellales</taxon>
        <taxon>Peptoniphilaceae</taxon>
        <taxon>Helcococcus</taxon>
    </lineage>
</organism>
<dbReference type="HOGENOM" id="CLU_029499_14_0_9"/>
<dbReference type="STRING" id="883114.HMPREF9709_00717"/>